<accession>A0ABU8SDI1</accession>
<dbReference type="Gene3D" id="3.90.10.10">
    <property type="entry name" value="Cytochrome C3"/>
    <property type="match status" value="7"/>
</dbReference>
<evidence type="ECO:0000313" key="3">
    <source>
        <dbReference type="Proteomes" id="UP001379235"/>
    </source>
</evidence>
<keyword evidence="3" id="KW-1185">Reference proteome</keyword>
<evidence type="ECO:0000313" key="2">
    <source>
        <dbReference type="EMBL" id="MEJ6012026.1"/>
    </source>
</evidence>
<reference evidence="2 3" key="1">
    <citation type="submission" date="2024-03" db="EMBL/GenBank/DDBJ databases">
        <authorList>
            <person name="Jo J.-H."/>
        </authorList>
    </citation>
    <scope>NUCLEOTIDE SEQUENCE [LARGE SCALE GENOMIC DNA]</scope>
    <source>
        <strain evidence="2 3">AS3R-12</strain>
    </source>
</reference>
<dbReference type="Proteomes" id="UP001379235">
    <property type="component" value="Unassembled WGS sequence"/>
</dbReference>
<keyword evidence="1" id="KW-0732">Signal</keyword>
<dbReference type="InterPro" id="IPR051829">
    <property type="entry name" value="Multiheme_Cytochr_ET"/>
</dbReference>
<dbReference type="RefSeq" id="WP_339969820.1">
    <property type="nucleotide sequence ID" value="NZ_JBBHJY010000013.1"/>
</dbReference>
<dbReference type="EMBL" id="JBBHJY010000013">
    <property type="protein sequence ID" value="MEJ6012026.1"/>
    <property type="molecule type" value="Genomic_DNA"/>
</dbReference>
<dbReference type="SUPFAM" id="SSF48695">
    <property type="entry name" value="Multiheme cytochromes"/>
    <property type="match status" value="3"/>
</dbReference>
<dbReference type="PANTHER" id="PTHR35038">
    <property type="entry name" value="DISSIMILATORY SULFITE REDUCTASE SIRA"/>
    <property type="match status" value="1"/>
</dbReference>
<sequence>MKAWRSLLWLLALLVATPVLGQSIMERLVTPGPLSNAHAKLESNCAACHSSFKKEAQNGKCASCHKGIAGDIASGTHFHGRFGPARGGTCKSCHSEHKGRNVRLANLNAATFNHGLSDFPLTGKHARLACTSCHRQAPHYRGAPHDCASCHGAKDPHRGQFGRNCASCHTTAGWKPATGFDHARTGFTLVGAHRSATCAACHTGGRFKGIGRTCVSCHARDDAHRGSRGTNCASCHTSTTWKSATFDHSSTGFSLIGGHAQAACAGCHGPGNANKHPGRTCIGCHARDDTHKGKNGTDCASCHNPRGWKQTSFDHEKMTGFALRGPHRTAACAACHVQPPKVAKPPVTCFGCHAKDDSHKGANGMDCARCHTVTTWKSSNFNHNTMTDFPLAGAHAKAKCEDCHMQGAPKAQISAQCGTCHAKDDVHAKRLGQDCARCHASTGWKANIRFDHDLTKFPLLGKHSALQCASCHVDRSFAAKGTACQDCHTDKHHAGTLGTPAKCRSCHNSTDWKSWSFDHDRATRFALTGKHQGLVCSACHSRPGDPAKVSTKCIDCHRRTDPHRGGFGEDCERCHVTSSFNQIIMGAQRKP</sequence>
<name>A0ABU8SDI1_9SPHN</name>
<organism evidence="2 3">
    <name type="scientific">Novosphingobium aquae</name>
    <dbReference type="NCBI Taxonomy" id="3133435"/>
    <lineage>
        <taxon>Bacteria</taxon>
        <taxon>Pseudomonadati</taxon>
        <taxon>Pseudomonadota</taxon>
        <taxon>Alphaproteobacteria</taxon>
        <taxon>Sphingomonadales</taxon>
        <taxon>Sphingomonadaceae</taxon>
        <taxon>Novosphingobium</taxon>
    </lineage>
</organism>
<gene>
    <name evidence="2" type="ORF">WG900_19145</name>
</gene>
<dbReference type="InterPro" id="IPR036280">
    <property type="entry name" value="Multihaem_cyt_sf"/>
</dbReference>
<proteinExistence type="predicted"/>
<comment type="caution">
    <text evidence="2">The sequence shown here is derived from an EMBL/GenBank/DDBJ whole genome shotgun (WGS) entry which is preliminary data.</text>
</comment>
<protein>
    <submittedName>
        <fullName evidence="2">Cytochrome C</fullName>
    </submittedName>
</protein>
<evidence type="ECO:0000256" key="1">
    <source>
        <dbReference type="ARBA" id="ARBA00022729"/>
    </source>
</evidence>
<dbReference type="PANTHER" id="PTHR35038:SF8">
    <property type="entry name" value="C-TYPE POLYHEME CYTOCHROME OMCC"/>
    <property type="match status" value="1"/>
</dbReference>